<keyword evidence="2" id="KW-1185">Reference proteome</keyword>
<dbReference type="InterPro" id="IPR012340">
    <property type="entry name" value="NA-bd_OB-fold"/>
</dbReference>
<evidence type="ECO:0000313" key="2">
    <source>
        <dbReference type="Proteomes" id="UP001177003"/>
    </source>
</evidence>
<dbReference type="Gene3D" id="2.40.50.140">
    <property type="entry name" value="Nucleic acid-binding proteins"/>
    <property type="match status" value="1"/>
</dbReference>
<proteinExistence type="predicted"/>
<reference evidence="1" key="1">
    <citation type="submission" date="2023-04" db="EMBL/GenBank/DDBJ databases">
        <authorList>
            <person name="Vijverberg K."/>
            <person name="Xiong W."/>
            <person name="Schranz E."/>
        </authorList>
    </citation>
    <scope>NUCLEOTIDE SEQUENCE</scope>
</reference>
<name>A0AA35Y3P4_LACSI</name>
<dbReference type="PANTHER" id="PTHR48463:SF1">
    <property type="entry name" value="DUF223 DOMAIN-CONTAINING PROTEIN"/>
    <property type="match status" value="1"/>
</dbReference>
<gene>
    <name evidence="1" type="ORF">LSALG_LOCUS375</name>
</gene>
<dbReference type="SUPFAM" id="SSF50249">
    <property type="entry name" value="Nucleic acid-binding proteins"/>
    <property type="match status" value="1"/>
</dbReference>
<protein>
    <submittedName>
        <fullName evidence="1">Uncharacterized protein</fullName>
    </submittedName>
</protein>
<dbReference type="AlphaFoldDB" id="A0AA35Y3P4"/>
<dbReference type="PANTHER" id="PTHR48463">
    <property type="entry name" value="DUF223 DOMAIN-CONTAINING PROTEIN"/>
    <property type="match status" value="1"/>
</dbReference>
<dbReference type="Proteomes" id="UP001177003">
    <property type="component" value="Chromosome 0"/>
</dbReference>
<dbReference type="EMBL" id="OX465086">
    <property type="protein sequence ID" value="CAI9259487.1"/>
    <property type="molecule type" value="Genomic_DNA"/>
</dbReference>
<sequence>MQSKFLDNEQIKAILNMFSVSECYIISDYSCPQLQKYQKVLENEFYIDVGLKSIIQPIPGTTTVPKTWFRFVSKSHLIELGEMPPYYPDFIGVLSKIRDYTKTNGEVFVLLILTNESGSELAINLWKQCITNPHKFNRASIDCSSTPTVVAVTNLKPSKSNGALRHGSSHATHIYVNPDIPETTSLINLFTGPSRPIPTLSGTPSTKYNMKLKNRYDLLKLQSRNFTSKTPSTKQHVQSVKIRFSEGANSGIAVHMDSLESQLTLTIIDTIDTIPAVVSETASQKLLKSPLEKFISDSPLPNRNTLPTIITDKKKQTKTMCIQMLRASTTDNICFIIIDIQESTTPLETPITTTRAQAQMTECD</sequence>
<evidence type="ECO:0000313" key="1">
    <source>
        <dbReference type="EMBL" id="CAI9259487.1"/>
    </source>
</evidence>
<accession>A0AA35Y3P4</accession>
<organism evidence="1 2">
    <name type="scientific">Lactuca saligna</name>
    <name type="common">Willowleaf lettuce</name>
    <dbReference type="NCBI Taxonomy" id="75948"/>
    <lineage>
        <taxon>Eukaryota</taxon>
        <taxon>Viridiplantae</taxon>
        <taxon>Streptophyta</taxon>
        <taxon>Embryophyta</taxon>
        <taxon>Tracheophyta</taxon>
        <taxon>Spermatophyta</taxon>
        <taxon>Magnoliopsida</taxon>
        <taxon>eudicotyledons</taxon>
        <taxon>Gunneridae</taxon>
        <taxon>Pentapetalae</taxon>
        <taxon>asterids</taxon>
        <taxon>campanulids</taxon>
        <taxon>Asterales</taxon>
        <taxon>Asteraceae</taxon>
        <taxon>Cichorioideae</taxon>
        <taxon>Cichorieae</taxon>
        <taxon>Lactucinae</taxon>
        <taxon>Lactuca</taxon>
    </lineage>
</organism>